<dbReference type="GO" id="GO:0034236">
    <property type="term" value="F:protein kinase A catalytic subunit binding"/>
    <property type="evidence" value="ECO:0007669"/>
    <property type="project" value="TreeGrafter"/>
</dbReference>
<sequence length="456" mass="51429">MAVDISSDDAQAIRKLVPLSILPGPHFEALCAEVTIETAERDAVLFKRGDTEADLFYLLDGQVSLQAQGLEVEIIDAESESARFALAHQLPRKIDAVACNSIRFLRLPTETLNYLSSLSYEEESSYMVIVEPEDNSDDWMTTLLRSPIFQRLPPANLQKIIMSLEEVVFEKGEAVFHQGDPGDYYYLIKSGQCLLTRKPSENAKEIKLALLRTSDTFGEDSLLSDKPRNVTITAISKLSLLRLSRQHFITLIKEPALKYIDFEQMQQEQANGAILLDVRSTEDYNQNHLDDSISAPFFTLRMQLKTLNRARTVVVVCANGKTSEAAAFLLLRNKFKALILEGGMQKVSPELKKTAALFTIDDGFETTFRNSESSETISDREGTPTATHKTNPDDEALLEQIERLKAQNEALSDINQELTERCKQLEAAKEDAIKQYRILFKQTEKLKEVLDKLKKQ</sequence>
<dbReference type="InterPro" id="IPR001763">
    <property type="entry name" value="Rhodanese-like_dom"/>
</dbReference>
<dbReference type="SUPFAM" id="SSF52821">
    <property type="entry name" value="Rhodanese/Cell cycle control phosphatase"/>
    <property type="match status" value="1"/>
</dbReference>
<feature type="domain" description="Rhodanese" evidence="4">
    <location>
        <begin position="269"/>
        <end position="356"/>
    </location>
</feature>
<dbReference type="InterPro" id="IPR000595">
    <property type="entry name" value="cNMP-bd_dom"/>
</dbReference>
<dbReference type="SUPFAM" id="SSF51206">
    <property type="entry name" value="cAMP-binding domain-like"/>
    <property type="match status" value="2"/>
</dbReference>
<dbReference type="Gene3D" id="2.60.120.10">
    <property type="entry name" value="Jelly Rolls"/>
    <property type="match status" value="2"/>
</dbReference>
<dbReference type="CDD" id="cd00158">
    <property type="entry name" value="RHOD"/>
    <property type="match status" value="1"/>
</dbReference>
<feature type="region of interest" description="Disordered" evidence="2">
    <location>
        <begin position="369"/>
        <end position="391"/>
    </location>
</feature>
<dbReference type="AlphaFoldDB" id="A0A4P9UX89"/>
<dbReference type="CDD" id="cd00038">
    <property type="entry name" value="CAP_ED"/>
    <property type="match status" value="1"/>
</dbReference>
<evidence type="ECO:0000313" key="5">
    <source>
        <dbReference type="EMBL" id="QCW84436.1"/>
    </source>
</evidence>
<proteinExistence type="predicted"/>
<dbReference type="PANTHER" id="PTHR11635:SF152">
    <property type="entry name" value="CAMP-DEPENDENT PROTEIN KINASE TYPE I REGULATORY SUBUNIT-RELATED"/>
    <property type="match status" value="1"/>
</dbReference>
<dbReference type="PROSITE" id="PS50042">
    <property type="entry name" value="CNMP_BINDING_3"/>
    <property type="match status" value="2"/>
</dbReference>
<dbReference type="GO" id="GO:0005829">
    <property type="term" value="C:cytosol"/>
    <property type="evidence" value="ECO:0007669"/>
    <property type="project" value="TreeGrafter"/>
</dbReference>
<dbReference type="OrthoDB" id="9814704at2"/>
<organism evidence="5 6">
    <name type="scientific">Methylotuvimicrobium buryatense</name>
    <name type="common">Methylomicrobium buryatense</name>
    <dbReference type="NCBI Taxonomy" id="95641"/>
    <lineage>
        <taxon>Bacteria</taxon>
        <taxon>Pseudomonadati</taxon>
        <taxon>Pseudomonadota</taxon>
        <taxon>Gammaproteobacteria</taxon>
        <taxon>Methylococcales</taxon>
        <taxon>Methylococcaceae</taxon>
        <taxon>Methylotuvimicrobium</taxon>
    </lineage>
</organism>
<reference evidence="6" key="1">
    <citation type="journal article" date="2019" name="J. Bacteriol.">
        <title>A Mutagenic Screen Identifies a TonB-Dependent Receptor Required for the Lanthanide Metal Switch in the Type I Methanotroph 'Methylotuvimicrobium buryatense' 5GB1C.</title>
        <authorList>
            <person name="Groom J.D."/>
            <person name="Ford S.M."/>
            <person name="Pesesky M.W."/>
            <person name="Lidstrom M.E."/>
        </authorList>
    </citation>
    <scope>NUCLEOTIDE SEQUENCE [LARGE SCALE GENOMIC DNA]</scope>
    <source>
        <strain evidence="6">5GB1C</strain>
    </source>
</reference>
<dbReference type="InterPro" id="IPR018490">
    <property type="entry name" value="cNMP-bd_dom_sf"/>
</dbReference>
<evidence type="ECO:0000256" key="1">
    <source>
        <dbReference type="SAM" id="Coils"/>
    </source>
</evidence>
<evidence type="ECO:0000259" key="4">
    <source>
        <dbReference type="PROSITE" id="PS50206"/>
    </source>
</evidence>
<name>A0A4P9UX89_METBY</name>
<feature type="domain" description="Cyclic nucleotide-binding" evidence="3">
    <location>
        <begin position="45"/>
        <end position="115"/>
    </location>
</feature>
<dbReference type="GO" id="GO:0004862">
    <property type="term" value="F:cAMP-dependent protein kinase inhibitor activity"/>
    <property type="evidence" value="ECO:0007669"/>
    <property type="project" value="TreeGrafter"/>
</dbReference>
<dbReference type="STRING" id="675511.GCA_000341735_03226"/>
<dbReference type="PANTHER" id="PTHR11635">
    <property type="entry name" value="CAMP-DEPENDENT PROTEIN KINASE REGULATORY CHAIN"/>
    <property type="match status" value="1"/>
</dbReference>
<dbReference type="SMART" id="SM00450">
    <property type="entry name" value="RHOD"/>
    <property type="match status" value="1"/>
</dbReference>
<protein>
    <submittedName>
        <fullName evidence="5">Cyclic nucleotide-binding domain-containing protein</fullName>
    </submittedName>
</protein>
<evidence type="ECO:0000259" key="3">
    <source>
        <dbReference type="PROSITE" id="PS50042"/>
    </source>
</evidence>
<dbReference type="InterPro" id="IPR050503">
    <property type="entry name" value="cAMP-dep_PK_reg_su-like"/>
</dbReference>
<dbReference type="SMART" id="SM00100">
    <property type="entry name" value="cNMP"/>
    <property type="match status" value="1"/>
</dbReference>
<dbReference type="GO" id="GO:0005952">
    <property type="term" value="C:cAMP-dependent protein kinase complex"/>
    <property type="evidence" value="ECO:0007669"/>
    <property type="project" value="InterPro"/>
</dbReference>
<dbReference type="Pfam" id="PF00027">
    <property type="entry name" value="cNMP_binding"/>
    <property type="match status" value="1"/>
</dbReference>
<dbReference type="PROSITE" id="PS50206">
    <property type="entry name" value="RHODANESE_3"/>
    <property type="match status" value="1"/>
</dbReference>
<dbReference type="Proteomes" id="UP000305881">
    <property type="component" value="Chromosome"/>
</dbReference>
<dbReference type="RefSeq" id="WP_017841671.1">
    <property type="nucleotide sequence ID" value="NZ_CP035467.1"/>
</dbReference>
<feature type="coiled-coil region" evidence="1">
    <location>
        <begin position="394"/>
        <end position="456"/>
    </location>
</feature>
<dbReference type="InterPro" id="IPR014710">
    <property type="entry name" value="RmlC-like_jellyroll"/>
</dbReference>
<keyword evidence="1" id="KW-0175">Coiled coil</keyword>
<keyword evidence="6" id="KW-1185">Reference proteome</keyword>
<dbReference type="GO" id="GO:0030552">
    <property type="term" value="F:cAMP binding"/>
    <property type="evidence" value="ECO:0007669"/>
    <property type="project" value="TreeGrafter"/>
</dbReference>
<accession>A0A4P9UX89</accession>
<dbReference type="EMBL" id="CP035467">
    <property type="protein sequence ID" value="QCW84436.1"/>
    <property type="molecule type" value="Genomic_DNA"/>
</dbReference>
<dbReference type="KEGG" id="mbur:EQU24_21010"/>
<evidence type="ECO:0000313" key="6">
    <source>
        <dbReference type="Proteomes" id="UP000305881"/>
    </source>
</evidence>
<gene>
    <name evidence="5" type="ORF">EQU24_21010</name>
</gene>
<dbReference type="Gene3D" id="3.40.250.10">
    <property type="entry name" value="Rhodanese-like domain"/>
    <property type="match status" value="1"/>
</dbReference>
<feature type="domain" description="Cyclic nucleotide-binding" evidence="3">
    <location>
        <begin position="148"/>
        <end position="252"/>
    </location>
</feature>
<dbReference type="PRINTS" id="PR00103">
    <property type="entry name" value="CAMPKINASE"/>
</dbReference>
<dbReference type="InterPro" id="IPR036873">
    <property type="entry name" value="Rhodanese-like_dom_sf"/>
</dbReference>
<dbReference type="Pfam" id="PF00581">
    <property type="entry name" value="Rhodanese"/>
    <property type="match status" value="1"/>
</dbReference>
<evidence type="ECO:0000256" key="2">
    <source>
        <dbReference type="SAM" id="MobiDB-lite"/>
    </source>
</evidence>